<dbReference type="AlphaFoldDB" id="A0A9X3TXR5"/>
<evidence type="ECO:0000313" key="1">
    <source>
        <dbReference type="EMBL" id="MDA5193649.1"/>
    </source>
</evidence>
<keyword evidence="2" id="KW-1185">Reference proteome</keyword>
<comment type="caution">
    <text evidence="1">The sequence shown here is derived from an EMBL/GenBank/DDBJ whole genome shotgun (WGS) entry which is preliminary data.</text>
</comment>
<dbReference type="Proteomes" id="UP001141619">
    <property type="component" value="Unassembled WGS sequence"/>
</dbReference>
<dbReference type="RefSeq" id="WP_274943349.1">
    <property type="nucleotide sequence ID" value="NZ_JANWOI010000002.1"/>
</dbReference>
<evidence type="ECO:0000313" key="2">
    <source>
        <dbReference type="Proteomes" id="UP001141619"/>
    </source>
</evidence>
<sequence length="320" mass="36293">MTVLTTQTEQRARLFDVIRKELATPVDPRVGAAVEDLAKRLGDAVVGVMFYGSCLRTGDLSEKILDFYVIVESYEALWPRRRFLRLANRLLPPNVFYAECVVGGETLRSKYAVLSLADFERLCGPDTFNSSVWARFAQPVRMVWARDKATEVRLARAVTDAVLTTIGETLPLKRATFGPGELWPRAFTETYAVELRSEKQDKGQEIVALYQERYDALTPIVLACFGSRAVDGGRYSRPENLPSLDKITSRWSLRRRQGKILSVLRLIKAASTFEGGLDYLAWKISRHSGVPLVVTPWQRRHPVLAGLTMFWRLHRKGAFR</sequence>
<proteinExistence type="predicted"/>
<protein>
    <recommendedName>
        <fullName evidence="3">Phosphatidate cytidylyltransferase</fullName>
    </recommendedName>
</protein>
<organism evidence="1 2">
    <name type="scientific">Govanella unica</name>
    <dbReference type="NCBI Taxonomy" id="2975056"/>
    <lineage>
        <taxon>Bacteria</taxon>
        <taxon>Pseudomonadati</taxon>
        <taxon>Pseudomonadota</taxon>
        <taxon>Alphaproteobacteria</taxon>
        <taxon>Emcibacterales</taxon>
        <taxon>Govanellaceae</taxon>
        <taxon>Govanella</taxon>
    </lineage>
</organism>
<reference evidence="1" key="1">
    <citation type="submission" date="2022-08" db="EMBL/GenBank/DDBJ databases">
        <authorList>
            <person name="Vandamme P."/>
            <person name="Hettiarachchi A."/>
            <person name="Peeters C."/>
            <person name="Cnockaert M."/>
            <person name="Carlier A."/>
        </authorList>
    </citation>
    <scope>NUCLEOTIDE SEQUENCE</scope>
    <source>
        <strain evidence="1">LMG 31809</strain>
    </source>
</reference>
<dbReference type="EMBL" id="JANWOI010000002">
    <property type="protein sequence ID" value="MDA5193649.1"/>
    <property type="molecule type" value="Genomic_DNA"/>
</dbReference>
<accession>A0A9X3TXR5</accession>
<gene>
    <name evidence="1" type="ORF">NYP16_06730</name>
</gene>
<name>A0A9X3TXR5_9PROT</name>
<evidence type="ECO:0008006" key="3">
    <source>
        <dbReference type="Google" id="ProtNLM"/>
    </source>
</evidence>
<reference evidence="1" key="2">
    <citation type="journal article" date="2023" name="Syst. Appl. Microbiol.">
        <title>Govania unica gen. nov., sp. nov., a rare biosphere bacterium that represents a novel family in the class Alphaproteobacteria.</title>
        <authorList>
            <person name="Vandamme P."/>
            <person name="Peeters C."/>
            <person name="Hettiarachchi A."/>
            <person name="Cnockaert M."/>
            <person name="Carlier A."/>
        </authorList>
    </citation>
    <scope>NUCLEOTIDE SEQUENCE</scope>
    <source>
        <strain evidence="1">LMG 31809</strain>
    </source>
</reference>